<comment type="cofactor">
    <cofactor evidence="3">
        <name>Zn(2+)</name>
        <dbReference type="ChEBI" id="CHEBI:29105"/>
    </cofactor>
    <text evidence="3">Binds 1 zinc ion per subunit.</text>
</comment>
<dbReference type="InterPro" id="IPR026591">
    <property type="entry name" value="Sirtuin_cat_small_dom_sf"/>
</dbReference>
<dbReference type="AlphaFoldDB" id="A0A952FMV8"/>
<feature type="region of interest" description="Disordered" evidence="5">
    <location>
        <begin position="1"/>
        <end position="37"/>
    </location>
</feature>
<proteinExistence type="inferred from homology"/>
<dbReference type="InterPro" id="IPR050134">
    <property type="entry name" value="NAD-dep_sirtuin_deacylases"/>
</dbReference>
<dbReference type="SUPFAM" id="SSF52467">
    <property type="entry name" value="DHS-like NAD/FAD-binding domain"/>
    <property type="match status" value="1"/>
</dbReference>
<dbReference type="HAMAP" id="MF_01121">
    <property type="entry name" value="Sirtuin_ClassIII"/>
    <property type="match status" value="1"/>
</dbReference>
<evidence type="ECO:0000256" key="2">
    <source>
        <dbReference type="ARBA" id="ARBA00023027"/>
    </source>
</evidence>
<comment type="similarity">
    <text evidence="3">Belongs to the sirtuin family. Class III subfamily.</text>
</comment>
<dbReference type="GO" id="GO:0017136">
    <property type="term" value="F:histone deacetylase activity, NAD-dependent"/>
    <property type="evidence" value="ECO:0007669"/>
    <property type="project" value="TreeGrafter"/>
</dbReference>
<dbReference type="GO" id="GO:0036055">
    <property type="term" value="F:protein-succinyllysine desuccinylase activity"/>
    <property type="evidence" value="ECO:0007669"/>
    <property type="project" value="UniProtKB-UniRule"/>
</dbReference>
<evidence type="ECO:0000256" key="4">
    <source>
        <dbReference type="PROSITE-ProRule" id="PRU00236"/>
    </source>
</evidence>
<sequence length="363" mass="39279">MQPGLRPARHPAAGAAAQRRLQRRGQGTANGAVEHGLHSGRQVALQCLDRRSGHCRQPRHQRILVEHRLGCGQVGHGIGRQGQRDGQGGGCVGHRQQIGGRGAPTRAVEPRPRRHHHRRMKRIEPGDPIVILTGAGISKESGLDTFRDAGGVWTRVRLEDVATPEAFERDPDRVHGFYNARRRTLADPAVQPNAAHAALARLERDWPGPVLLVTQNVDDLHERGGSRRLIHMHGQLDRARCLSCGAGHPWPGDLAVDTPCPGCGEAGGMRPDVVWFGEMPLAMAEIEAALAGCRLFVSIGTSGTVYPAAAFVHQALDARALTVELNLEPGEASGVFHIRRQGPATRLVPELVEALLAGEFPKR</sequence>
<dbReference type="Gene3D" id="3.40.50.1220">
    <property type="entry name" value="TPP-binding domain"/>
    <property type="match status" value="1"/>
</dbReference>
<dbReference type="InterPro" id="IPR027546">
    <property type="entry name" value="Sirtuin_class_III"/>
</dbReference>
<comment type="domain">
    <text evidence="3">2 residues (Tyr-178 and Arg-181) present in a large hydrophobic pocket are probably involved in substrate specificity. They are important for desuccinylation activity, but dispensable for deacetylation activity.</text>
</comment>
<evidence type="ECO:0000256" key="3">
    <source>
        <dbReference type="HAMAP-Rule" id="MF_01121"/>
    </source>
</evidence>
<dbReference type="CDD" id="cd01412">
    <property type="entry name" value="SIRT5_Af1_CobB"/>
    <property type="match status" value="1"/>
</dbReference>
<keyword evidence="1" id="KW-0808">Transferase</keyword>
<feature type="binding site" evidence="3 4">
    <location>
        <position position="260"/>
    </location>
    <ligand>
        <name>Zn(2+)</name>
        <dbReference type="ChEBI" id="CHEBI:29105"/>
    </ligand>
</feature>
<feature type="binding site" evidence="3 4">
    <location>
        <position position="241"/>
    </location>
    <ligand>
        <name>Zn(2+)</name>
        <dbReference type="ChEBI" id="CHEBI:29105"/>
    </ligand>
</feature>
<evidence type="ECO:0000313" key="8">
    <source>
        <dbReference type="Proteomes" id="UP000700706"/>
    </source>
</evidence>
<dbReference type="GO" id="GO:0070403">
    <property type="term" value="F:NAD+ binding"/>
    <property type="evidence" value="ECO:0007669"/>
    <property type="project" value="UniProtKB-UniRule"/>
</dbReference>
<dbReference type="Proteomes" id="UP000700706">
    <property type="component" value="Unassembled WGS sequence"/>
</dbReference>
<comment type="function">
    <text evidence="3">NAD-dependent lysine deacetylase and desuccinylase that specifically removes acetyl and succinyl groups on target proteins. Modulates the activities of several proteins which are inactive in their acylated form.</text>
</comment>
<feature type="binding site" evidence="3">
    <location>
        <begin position="300"/>
        <end position="302"/>
    </location>
    <ligand>
        <name>NAD(+)</name>
        <dbReference type="ChEBI" id="CHEBI:57540"/>
    </ligand>
</feature>
<dbReference type="GO" id="GO:0036054">
    <property type="term" value="F:protein-malonyllysine demalonylase activity"/>
    <property type="evidence" value="ECO:0007669"/>
    <property type="project" value="InterPro"/>
</dbReference>
<feature type="binding site" evidence="3">
    <location>
        <position position="344"/>
    </location>
    <ligand>
        <name>NAD(+)</name>
        <dbReference type="ChEBI" id="CHEBI:57540"/>
    </ligand>
</feature>
<feature type="binding site" evidence="3">
    <location>
        <position position="181"/>
    </location>
    <ligand>
        <name>substrate</name>
    </ligand>
</feature>
<protein>
    <recommendedName>
        <fullName evidence="3">NAD-dependent protein deacylase</fullName>
        <ecNumber evidence="3">2.3.1.286</ecNumber>
    </recommendedName>
    <alternativeName>
        <fullName evidence="3">Regulatory protein SIR2 homolog</fullName>
    </alternativeName>
</protein>
<keyword evidence="3" id="KW-0963">Cytoplasm</keyword>
<evidence type="ECO:0000256" key="5">
    <source>
        <dbReference type="SAM" id="MobiDB-lite"/>
    </source>
</evidence>
<feature type="compositionally biased region" description="Low complexity" evidence="5">
    <location>
        <begin position="1"/>
        <end position="27"/>
    </location>
</feature>
<reference evidence="7" key="1">
    <citation type="submission" date="2020-06" db="EMBL/GenBank/DDBJ databases">
        <title>Stable isotope informed genome-resolved metagenomics uncovers potential trophic interactions in rhizosphere soil.</title>
        <authorList>
            <person name="Starr E.P."/>
            <person name="Shi S."/>
            <person name="Blazewicz S.J."/>
            <person name="Koch B.J."/>
            <person name="Probst A.J."/>
            <person name="Hungate B.A."/>
            <person name="Pett-Ridge J."/>
            <person name="Firestone M.K."/>
            <person name="Banfield J.F."/>
        </authorList>
    </citation>
    <scope>NUCLEOTIDE SEQUENCE</scope>
    <source>
        <strain evidence="7">YM_69_17</strain>
    </source>
</reference>
<keyword evidence="3 4" id="KW-0479">Metal-binding</keyword>
<keyword evidence="2 3" id="KW-0520">NAD</keyword>
<evidence type="ECO:0000313" key="7">
    <source>
        <dbReference type="EMBL" id="MBW8725134.1"/>
    </source>
</evidence>
<feature type="active site" description="Proton acceptor" evidence="3 4">
    <location>
        <position position="233"/>
    </location>
</feature>
<feature type="compositionally biased region" description="Gly residues" evidence="5">
    <location>
        <begin position="79"/>
        <end position="92"/>
    </location>
</feature>
<dbReference type="GO" id="GO:0008270">
    <property type="term" value="F:zinc ion binding"/>
    <property type="evidence" value="ECO:0007669"/>
    <property type="project" value="UniProtKB-UniRule"/>
</dbReference>
<dbReference type="GO" id="GO:0005737">
    <property type="term" value="C:cytoplasm"/>
    <property type="evidence" value="ECO:0007669"/>
    <property type="project" value="UniProtKB-SubCell"/>
</dbReference>
<gene>
    <name evidence="3" type="primary">cobB</name>
    <name evidence="7" type="ORF">JF625_08290</name>
</gene>
<keyword evidence="3 4" id="KW-0862">Zinc</keyword>
<dbReference type="PANTHER" id="PTHR11085">
    <property type="entry name" value="NAD-DEPENDENT PROTEIN DEACYLASE SIRTUIN-5, MITOCHONDRIAL-RELATED"/>
    <property type="match status" value="1"/>
</dbReference>
<dbReference type="InterPro" id="IPR003000">
    <property type="entry name" value="Sirtuin"/>
</dbReference>
<feature type="binding site" evidence="3 4">
    <location>
        <position position="263"/>
    </location>
    <ligand>
        <name>Zn(2+)</name>
        <dbReference type="ChEBI" id="CHEBI:29105"/>
    </ligand>
</feature>
<comment type="catalytic activity">
    <reaction evidence="3">
        <text>N(6)-acetyl-L-lysyl-[protein] + NAD(+) + H2O = 2''-O-acetyl-ADP-D-ribose + nicotinamide + L-lysyl-[protein]</text>
        <dbReference type="Rhea" id="RHEA:43636"/>
        <dbReference type="Rhea" id="RHEA-COMP:9752"/>
        <dbReference type="Rhea" id="RHEA-COMP:10731"/>
        <dbReference type="ChEBI" id="CHEBI:15377"/>
        <dbReference type="ChEBI" id="CHEBI:17154"/>
        <dbReference type="ChEBI" id="CHEBI:29969"/>
        <dbReference type="ChEBI" id="CHEBI:57540"/>
        <dbReference type="ChEBI" id="CHEBI:61930"/>
        <dbReference type="ChEBI" id="CHEBI:83767"/>
        <dbReference type="EC" id="2.3.1.286"/>
    </reaction>
</comment>
<feature type="region of interest" description="Disordered" evidence="5">
    <location>
        <begin position="79"/>
        <end position="118"/>
    </location>
</feature>
<feature type="binding site" evidence="3">
    <location>
        <position position="178"/>
    </location>
    <ligand>
        <name>substrate</name>
    </ligand>
</feature>
<organism evidence="7 8">
    <name type="scientific">Inquilinus limosus</name>
    <dbReference type="NCBI Taxonomy" id="171674"/>
    <lineage>
        <taxon>Bacteria</taxon>
        <taxon>Pseudomonadati</taxon>
        <taxon>Pseudomonadota</taxon>
        <taxon>Alphaproteobacteria</taxon>
        <taxon>Rhodospirillales</taxon>
        <taxon>Rhodospirillaceae</taxon>
        <taxon>Inquilinus</taxon>
    </lineage>
</organism>
<comment type="subcellular location">
    <subcellularLocation>
        <location evidence="3">Cytoplasm</location>
    </subcellularLocation>
</comment>
<dbReference type="InterPro" id="IPR026590">
    <property type="entry name" value="Ssirtuin_cat_dom"/>
</dbReference>
<feature type="binding site" evidence="3">
    <location>
        <begin position="134"/>
        <end position="153"/>
    </location>
    <ligand>
        <name>NAD(+)</name>
        <dbReference type="ChEBI" id="CHEBI:57540"/>
    </ligand>
</feature>
<feature type="domain" description="Deacetylase sirtuin-type" evidence="6">
    <location>
        <begin position="108"/>
        <end position="358"/>
    </location>
</feature>
<comment type="catalytic activity">
    <reaction evidence="3">
        <text>N(6)-succinyl-L-lysyl-[protein] + NAD(+) + H2O = 2''-O-succinyl-ADP-D-ribose + nicotinamide + L-lysyl-[protein]</text>
        <dbReference type="Rhea" id="RHEA:47668"/>
        <dbReference type="Rhea" id="RHEA-COMP:9752"/>
        <dbReference type="Rhea" id="RHEA-COMP:11877"/>
        <dbReference type="ChEBI" id="CHEBI:15377"/>
        <dbReference type="ChEBI" id="CHEBI:17154"/>
        <dbReference type="ChEBI" id="CHEBI:29969"/>
        <dbReference type="ChEBI" id="CHEBI:57540"/>
        <dbReference type="ChEBI" id="CHEBI:87830"/>
        <dbReference type="ChEBI" id="CHEBI:87832"/>
    </reaction>
</comment>
<accession>A0A952FMV8</accession>
<dbReference type="PANTHER" id="PTHR11085:SF4">
    <property type="entry name" value="NAD-DEPENDENT PROTEIN DEACYLASE"/>
    <property type="match status" value="1"/>
</dbReference>
<dbReference type="EC" id="2.3.1.286" evidence="3"/>
<feature type="binding site" evidence="3 4">
    <location>
        <position position="244"/>
    </location>
    <ligand>
        <name>Zn(2+)</name>
        <dbReference type="ChEBI" id="CHEBI:29105"/>
    </ligand>
</feature>
<dbReference type="InterPro" id="IPR029035">
    <property type="entry name" value="DHS-like_NAD/FAD-binding_dom"/>
</dbReference>
<dbReference type="Pfam" id="PF02146">
    <property type="entry name" value="SIR2"/>
    <property type="match status" value="1"/>
</dbReference>
<dbReference type="EMBL" id="JAEKLZ010000161">
    <property type="protein sequence ID" value="MBW8725134.1"/>
    <property type="molecule type" value="Genomic_DNA"/>
</dbReference>
<comment type="caution">
    <text evidence="7">The sequence shown here is derived from an EMBL/GenBank/DDBJ whole genome shotgun (WGS) entry which is preliminary data.</text>
</comment>
<dbReference type="PROSITE" id="PS50305">
    <property type="entry name" value="SIRTUIN"/>
    <property type="match status" value="1"/>
</dbReference>
<name>A0A952FMV8_9PROT</name>
<feature type="binding site" evidence="3">
    <location>
        <begin position="215"/>
        <end position="218"/>
    </location>
    <ligand>
        <name>NAD(+)</name>
        <dbReference type="ChEBI" id="CHEBI:57540"/>
    </ligand>
</feature>
<evidence type="ECO:0000256" key="1">
    <source>
        <dbReference type="ARBA" id="ARBA00022679"/>
    </source>
</evidence>
<dbReference type="Gene3D" id="3.30.1600.10">
    <property type="entry name" value="SIR2/SIRT2 'Small Domain"/>
    <property type="match status" value="1"/>
</dbReference>
<feature type="binding site" evidence="3">
    <location>
        <begin position="326"/>
        <end position="328"/>
    </location>
    <ligand>
        <name>NAD(+)</name>
        <dbReference type="ChEBI" id="CHEBI:57540"/>
    </ligand>
</feature>
<evidence type="ECO:0000259" key="6">
    <source>
        <dbReference type="PROSITE" id="PS50305"/>
    </source>
</evidence>